<protein>
    <submittedName>
        <fullName evidence="1">Uncharacterized protein</fullName>
    </submittedName>
</protein>
<dbReference type="Proteomes" id="UP000619265">
    <property type="component" value="Unassembled WGS sequence"/>
</dbReference>
<evidence type="ECO:0000313" key="1">
    <source>
        <dbReference type="EMBL" id="KAF5451782.1"/>
    </source>
</evidence>
<evidence type="ECO:0000313" key="2">
    <source>
        <dbReference type="Proteomes" id="UP000619265"/>
    </source>
</evidence>
<sequence>MWRSVKRGRRGRLRHSRPIICSTPDEETLAARNILRDEVVANEPTEAVGGAGVQEAMEVAESGEGNINTDPPIKKRGRGPARGALFERLRKVGKVPLDIKDGHRGPSCENASIFTGRVTWIVKVYADMRHESWSYVPEEEKQELIDRVRADFILDWTKDNHREMVVTHLSEKYKAYHYELHKIYLKYASHEEALHGGTPMVPKPVWELLCERWASRTFKEKPRKNTINRQKLRVNHTSGRKSFVRILEEKNLMLERLNEKDSEEDVDEAAAEIFKDVLGFKSGYASGMGHMVIPEPSPSMKKNKAFMRLAEENEQNKSDAEMYKSKIEQMADIVAMKRNFYEYEKVMNYRVSKLEGNTESRRET</sequence>
<dbReference type="AlphaFoldDB" id="A0A833U5H0"/>
<comment type="caution">
    <text evidence="1">The sequence shown here is derived from an EMBL/GenBank/DDBJ whole genome shotgun (WGS) entry which is preliminary data.</text>
</comment>
<dbReference type="PANTHER" id="PTHR33499">
    <property type="entry name" value="OS12G0282400 PROTEIN-RELATED"/>
    <property type="match status" value="1"/>
</dbReference>
<proteinExistence type="predicted"/>
<name>A0A833U5H0_JUGRE</name>
<dbReference type="PANTHER" id="PTHR33499:SF11">
    <property type="entry name" value="NO APICAL MERISTEM-ASSOCIATED C-TERMINAL DOMAIN-CONTAINING PROTEIN"/>
    <property type="match status" value="1"/>
</dbReference>
<dbReference type="Gramene" id="Jr12_05630_p1">
    <property type="protein sequence ID" value="cds.Jr12_05630_p1"/>
    <property type="gene ID" value="Jr12_05630"/>
</dbReference>
<dbReference type="EMBL" id="LIHL02000012">
    <property type="protein sequence ID" value="KAF5451782.1"/>
    <property type="molecule type" value="Genomic_DNA"/>
</dbReference>
<reference evidence="1" key="2">
    <citation type="submission" date="2020-03" db="EMBL/GenBank/DDBJ databases">
        <title>Walnut 2.0.</title>
        <authorList>
            <person name="Marrano A."/>
            <person name="Britton M."/>
            <person name="Zimin A.V."/>
            <person name="Zaini P.A."/>
            <person name="Workman R."/>
            <person name="Puiu D."/>
            <person name="Bianco L."/>
            <person name="Allen B.J."/>
            <person name="Troggio M."/>
            <person name="Leslie C.A."/>
            <person name="Timp W."/>
            <person name="Dendekar A."/>
            <person name="Salzberg S.L."/>
            <person name="Neale D.B."/>
        </authorList>
    </citation>
    <scope>NUCLEOTIDE SEQUENCE</scope>
    <source>
        <tissue evidence="1">Leaves</tissue>
    </source>
</reference>
<organism evidence="1 2">
    <name type="scientific">Juglans regia</name>
    <name type="common">English walnut</name>
    <dbReference type="NCBI Taxonomy" id="51240"/>
    <lineage>
        <taxon>Eukaryota</taxon>
        <taxon>Viridiplantae</taxon>
        <taxon>Streptophyta</taxon>
        <taxon>Embryophyta</taxon>
        <taxon>Tracheophyta</taxon>
        <taxon>Spermatophyta</taxon>
        <taxon>Magnoliopsida</taxon>
        <taxon>eudicotyledons</taxon>
        <taxon>Gunneridae</taxon>
        <taxon>Pentapetalae</taxon>
        <taxon>rosids</taxon>
        <taxon>fabids</taxon>
        <taxon>Fagales</taxon>
        <taxon>Juglandaceae</taxon>
        <taxon>Juglans</taxon>
    </lineage>
</organism>
<accession>A0A833U5H0</accession>
<reference evidence="1" key="1">
    <citation type="submission" date="2015-10" db="EMBL/GenBank/DDBJ databases">
        <authorList>
            <person name="Martinez-Garcia P.J."/>
            <person name="Crepeau M.W."/>
            <person name="Puiu D."/>
            <person name="Gonzalez-Ibeas D."/>
            <person name="Whalen J."/>
            <person name="Stevens K."/>
            <person name="Paul R."/>
            <person name="Butterfield T."/>
            <person name="Britton M."/>
            <person name="Reagan R."/>
            <person name="Chakraborty S."/>
            <person name="Walawage S.L."/>
            <person name="Vasquez-Gross H.A."/>
            <person name="Cardeno C."/>
            <person name="Famula R."/>
            <person name="Pratt K."/>
            <person name="Kuruganti S."/>
            <person name="Aradhya M.K."/>
            <person name="Leslie C.A."/>
            <person name="Dandekar A.M."/>
            <person name="Salzberg S.L."/>
            <person name="Wegrzyn J.L."/>
            <person name="Langley C.H."/>
            <person name="Neale D.B."/>
        </authorList>
    </citation>
    <scope>NUCLEOTIDE SEQUENCE</scope>
    <source>
        <tissue evidence="1">Leaves</tissue>
    </source>
</reference>
<gene>
    <name evidence="1" type="ORF">F2P56_026855</name>
</gene>